<feature type="domain" description="DDE-1" evidence="3">
    <location>
        <begin position="112"/>
        <end position="172"/>
    </location>
</feature>
<dbReference type="InterPro" id="IPR004875">
    <property type="entry name" value="DDE_SF_endonuclease_dom"/>
</dbReference>
<protein>
    <submittedName>
        <fullName evidence="6">HTH psq-type domain-containing protein</fullName>
    </submittedName>
</protein>
<organism evidence="5 6">
    <name type="scientific">Ditylenchus dipsaci</name>
    <dbReference type="NCBI Taxonomy" id="166011"/>
    <lineage>
        <taxon>Eukaryota</taxon>
        <taxon>Metazoa</taxon>
        <taxon>Ecdysozoa</taxon>
        <taxon>Nematoda</taxon>
        <taxon>Chromadorea</taxon>
        <taxon>Rhabditida</taxon>
        <taxon>Tylenchina</taxon>
        <taxon>Tylenchomorpha</taxon>
        <taxon>Sphaerularioidea</taxon>
        <taxon>Anguinidae</taxon>
        <taxon>Anguininae</taxon>
        <taxon>Ditylenchus</taxon>
    </lineage>
</organism>
<reference evidence="6" key="1">
    <citation type="submission" date="2022-11" db="UniProtKB">
        <authorList>
            <consortium name="WormBaseParasite"/>
        </authorList>
    </citation>
    <scope>IDENTIFICATION</scope>
</reference>
<sequence length="294" mass="34142">MSTPGTKRRVISLDVKQKIIARRKEGKTLANLAKKFDLPKQSVQTILSNKEAIQDSIDEGNKDVRSQNIPVTGPLMAEKAKIPAAELAKQIRKAVERKERPFEEANAKLEEKAPMDQGNIENLKVHYRRLLFRARLAAMDNKEEYKVNLLQALHFLRRSWQSVKPETLLRCFKKAGFMINEQEENEILEGVQEDIEELNQMFEKLVAAEETDSNYEVEVPDLEEEMEVEIIEEEQPVTARDALNAFKIFQRYMETHEVDPAMLRKCDELDDFLAKECLKKMKQNPITNFFRPHV</sequence>
<dbReference type="InterPro" id="IPR050863">
    <property type="entry name" value="CenT-Element_Derived"/>
</dbReference>
<evidence type="ECO:0000313" key="6">
    <source>
        <dbReference type="WBParaSite" id="jg3243"/>
    </source>
</evidence>
<dbReference type="Pfam" id="PF04218">
    <property type="entry name" value="CENP-B_N"/>
    <property type="match status" value="1"/>
</dbReference>
<dbReference type="PANTHER" id="PTHR19303">
    <property type="entry name" value="TRANSPOSON"/>
    <property type="match status" value="1"/>
</dbReference>
<feature type="domain" description="HTH psq-type" evidence="4">
    <location>
        <begin position="7"/>
        <end position="54"/>
    </location>
</feature>
<dbReference type="Pfam" id="PF03184">
    <property type="entry name" value="DDE_1"/>
    <property type="match status" value="1"/>
</dbReference>
<proteinExistence type="predicted"/>
<evidence type="ECO:0000313" key="5">
    <source>
        <dbReference type="Proteomes" id="UP000887574"/>
    </source>
</evidence>
<evidence type="ECO:0000259" key="4">
    <source>
        <dbReference type="Pfam" id="PF04218"/>
    </source>
</evidence>
<feature type="coiled-coil region" evidence="2">
    <location>
        <begin position="181"/>
        <end position="211"/>
    </location>
</feature>
<dbReference type="GO" id="GO:0005634">
    <property type="term" value="C:nucleus"/>
    <property type="evidence" value="ECO:0007669"/>
    <property type="project" value="UniProtKB-SubCell"/>
</dbReference>
<evidence type="ECO:0000256" key="2">
    <source>
        <dbReference type="SAM" id="Coils"/>
    </source>
</evidence>
<dbReference type="InterPro" id="IPR007889">
    <property type="entry name" value="HTH_Psq"/>
</dbReference>
<dbReference type="SUPFAM" id="SSF46689">
    <property type="entry name" value="Homeodomain-like"/>
    <property type="match status" value="1"/>
</dbReference>
<dbReference type="WBParaSite" id="jg3243">
    <property type="protein sequence ID" value="jg3243"/>
    <property type="gene ID" value="jg3243"/>
</dbReference>
<dbReference type="Proteomes" id="UP000887574">
    <property type="component" value="Unplaced"/>
</dbReference>
<comment type="subcellular location">
    <subcellularLocation>
        <location evidence="1">Nucleus</location>
    </subcellularLocation>
</comment>
<dbReference type="AlphaFoldDB" id="A0A915E725"/>
<evidence type="ECO:0000259" key="3">
    <source>
        <dbReference type="Pfam" id="PF03184"/>
    </source>
</evidence>
<dbReference type="InterPro" id="IPR009057">
    <property type="entry name" value="Homeodomain-like_sf"/>
</dbReference>
<evidence type="ECO:0000256" key="1">
    <source>
        <dbReference type="ARBA" id="ARBA00004123"/>
    </source>
</evidence>
<accession>A0A915E725</accession>
<keyword evidence="5" id="KW-1185">Reference proteome</keyword>
<keyword evidence="2" id="KW-0175">Coiled coil</keyword>
<dbReference type="PANTHER" id="PTHR19303:SF73">
    <property type="entry name" value="PROTEIN PDC2"/>
    <property type="match status" value="1"/>
</dbReference>
<name>A0A915E725_9BILA</name>
<dbReference type="GO" id="GO:0003677">
    <property type="term" value="F:DNA binding"/>
    <property type="evidence" value="ECO:0007669"/>
    <property type="project" value="InterPro"/>
</dbReference>
<dbReference type="Gene3D" id="1.10.10.60">
    <property type="entry name" value="Homeodomain-like"/>
    <property type="match status" value="1"/>
</dbReference>